<dbReference type="GO" id="GO:0006826">
    <property type="term" value="P:iron ion transport"/>
    <property type="evidence" value="ECO:0007669"/>
    <property type="project" value="UniProtKB-KW"/>
</dbReference>
<proteinExistence type="inferred from homology"/>
<dbReference type="RefSeq" id="WP_034958449.1">
    <property type="nucleotide sequence ID" value="NZ_JMIW01000001.1"/>
</dbReference>
<gene>
    <name evidence="19" type="ORF">EH31_05200</name>
</gene>
<keyword evidence="8" id="KW-0406">Ion transport</keyword>
<dbReference type="Pfam" id="PF00593">
    <property type="entry name" value="TonB_dep_Rec_b-barrel"/>
    <property type="match status" value="1"/>
</dbReference>
<evidence type="ECO:0000259" key="17">
    <source>
        <dbReference type="Pfam" id="PF00593"/>
    </source>
</evidence>
<keyword evidence="4" id="KW-0410">Iron transport</keyword>
<keyword evidence="2 12" id="KW-0813">Transport</keyword>
<comment type="subcellular location">
    <subcellularLocation>
        <location evidence="1 12">Cell outer membrane</location>
        <topology evidence="1 12">Multi-pass membrane protein</topology>
    </subcellularLocation>
</comment>
<keyword evidence="3 12" id="KW-1134">Transmembrane beta strand</keyword>
<evidence type="ECO:0000256" key="8">
    <source>
        <dbReference type="ARBA" id="ARBA00023065"/>
    </source>
</evidence>
<dbReference type="PROSITE" id="PS01156">
    <property type="entry name" value="TONB_DEPENDENT_REC_2"/>
    <property type="match status" value="1"/>
</dbReference>
<dbReference type="OrthoDB" id="127311at2"/>
<keyword evidence="20" id="KW-1185">Reference proteome</keyword>
<evidence type="ECO:0000256" key="10">
    <source>
        <dbReference type="ARBA" id="ARBA00023136"/>
    </source>
</evidence>
<accession>A0A074MF49</accession>
<dbReference type="AlphaFoldDB" id="A0A074MF49"/>
<evidence type="ECO:0000256" key="2">
    <source>
        <dbReference type="ARBA" id="ARBA00022448"/>
    </source>
</evidence>
<evidence type="ECO:0000313" key="20">
    <source>
        <dbReference type="Proteomes" id="UP000027647"/>
    </source>
</evidence>
<dbReference type="SUPFAM" id="SSF56935">
    <property type="entry name" value="Porins"/>
    <property type="match status" value="1"/>
</dbReference>
<name>A0A074MF49_ERYLO</name>
<dbReference type="PROSITE" id="PS52016">
    <property type="entry name" value="TONB_DEPENDENT_REC_3"/>
    <property type="match status" value="1"/>
</dbReference>
<dbReference type="InterPro" id="IPR010917">
    <property type="entry name" value="TonB_rcpt_CS"/>
</dbReference>
<dbReference type="GO" id="GO:0009279">
    <property type="term" value="C:cell outer membrane"/>
    <property type="evidence" value="ECO:0007669"/>
    <property type="project" value="UniProtKB-SubCell"/>
</dbReference>
<evidence type="ECO:0000256" key="16">
    <source>
        <dbReference type="SAM" id="SignalP"/>
    </source>
</evidence>
<protein>
    <recommendedName>
        <fullName evidence="21">TonB-dependent receptor</fullName>
    </recommendedName>
</protein>
<dbReference type="InterPro" id="IPR000531">
    <property type="entry name" value="Beta-barrel_TonB"/>
</dbReference>
<evidence type="ECO:0000256" key="3">
    <source>
        <dbReference type="ARBA" id="ARBA00022452"/>
    </source>
</evidence>
<dbReference type="STRING" id="1044.EH31_05200"/>
<evidence type="ECO:0000259" key="18">
    <source>
        <dbReference type="Pfam" id="PF07715"/>
    </source>
</evidence>
<reference evidence="19 20" key="1">
    <citation type="submission" date="2014-04" db="EMBL/GenBank/DDBJ databases">
        <title>A comprehensive comparison of genomes of Erythrobacter spp. strains.</title>
        <authorList>
            <person name="Zheng Q."/>
        </authorList>
    </citation>
    <scope>NUCLEOTIDE SEQUENCE [LARGE SCALE GENOMIC DNA]</scope>
    <source>
        <strain evidence="19 20">DSM 6997</strain>
    </source>
</reference>
<keyword evidence="11 12" id="KW-0998">Cell outer membrane</keyword>
<comment type="caution">
    <text evidence="19">The sequence shown here is derived from an EMBL/GenBank/DDBJ whole genome shotgun (WGS) entry which is preliminary data.</text>
</comment>
<dbReference type="Pfam" id="PF07715">
    <property type="entry name" value="Plug"/>
    <property type="match status" value="1"/>
</dbReference>
<dbReference type="eggNOG" id="COG4771">
    <property type="taxonomic scope" value="Bacteria"/>
</dbReference>
<sequence length="759" mass="82336">MIKKYQFLSAAAFGALMFSSQASAQSADQETAEESGRNTIIVTAQRREQDLQDVPASIGVLSGATLENALSGVEDVLGLNGRVPGLAVESSNGRQSPRFYIRGLGNTDFDTAASQPVSVILDDVVLENVTLKGFPMFDVEQVEVLRGPQGTLFGRNTPAGIVKFDTRKPSDTYEGSFNVNYGNFNTVNAEAAIGGPLIEDILNFRVSGIYQRQDDWVDNAFTGEEDFAGGFYEAAARFQLEFTQPGFNALLMASYADSDSTTSFFRANVLTPGSNQLNNNFDRDVVAYDGGGGNQGERDIFLSSLRLSIDLSDSVTLTSITSYSDLNRSGRGDIDGGAIDFAGTFGGVAPPPFSGGTSAFTGGTFSFPGNIPFPSDTGGRSDSQQFTQEFRVASDTSSRFNWQVGAFYFDNSLLDSTFLGGAPVPATTWESEAESWAVFGQVGYEVTDQLTLTGGLRYTDEERTFQVIVLPNPTFTLDNGSLRTFIDDGQISWDLSAVYEVNPDVNLFARVARGFRGPSIQGRSIAFGVPTSQAQSETVISYETGFKTTLFDDTLRLNGALFYYEVDDIQLTAVGGAGNFISLINAENAEGKGFEIDLDWNPSDFFFLRAGFAFVDTEIKDDDLAVATCFACTVTDDLNANGLALIDGNPLPQAPRTNFNIEAQFTLPVGQNELYFNADWFIQGRTNIFLYESLEFNHSGNHELGVRVGYVFGDGQYEVGAFARNLTDEENLIGAIDFNNNTGFVNQPRIYGVSLRGSF</sequence>
<evidence type="ECO:0000256" key="6">
    <source>
        <dbReference type="ARBA" id="ARBA00022729"/>
    </source>
</evidence>
<feature type="chain" id="PRO_5001698810" description="TonB-dependent receptor" evidence="16">
    <location>
        <begin position="25"/>
        <end position="759"/>
    </location>
</feature>
<comment type="similarity">
    <text evidence="12 15">Belongs to the TonB-dependent receptor family.</text>
</comment>
<evidence type="ECO:0000256" key="11">
    <source>
        <dbReference type="ARBA" id="ARBA00023237"/>
    </source>
</evidence>
<dbReference type="PANTHER" id="PTHR32552">
    <property type="entry name" value="FERRICHROME IRON RECEPTOR-RELATED"/>
    <property type="match status" value="1"/>
</dbReference>
<evidence type="ECO:0000256" key="14">
    <source>
        <dbReference type="PROSITE-ProRule" id="PRU10144"/>
    </source>
</evidence>
<keyword evidence="10 12" id="KW-0472">Membrane</keyword>
<feature type="domain" description="TonB-dependent receptor-like beta-barrel" evidence="17">
    <location>
        <begin position="255"/>
        <end position="726"/>
    </location>
</feature>
<feature type="signal peptide" evidence="16">
    <location>
        <begin position="1"/>
        <end position="24"/>
    </location>
</feature>
<evidence type="ECO:0000256" key="7">
    <source>
        <dbReference type="ARBA" id="ARBA00023004"/>
    </source>
</evidence>
<dbReference type="PROSITE" id="PS00430">
    <property type="entry name" value="TONB_DEPENDENT_REC_1"/>
    <property type="match status" value="1"/>
</dbReference>
<evidence type="ECO:0000313" key="19">
    <source>
        <dbReference type="EMBL" id="KEO92069.1"/>
    </source>
</evidence>
<organism evidence="19 20">
    <name type="scientific">Erythrobacter longus</name>
    <dbReference type="NCBI Taxonomy" id="1044"/>
    <lineage>
        <taxon>Bacteria</taxon>
        <taxon>Pseudomonadati</taxon>
        <taxon>Pseudomonadota</taxon>
        <taxon>Alphaproteobacteria</taxon>
        <taxon>Sphingomonadales</taxon>
        <taxon>Erythrobacteraceae</taxon>
        <taxon>Erythrobacter/Porphyrobacter group</taxon>
        <taxon>Erythrobacter</taxon>
    </lineage>
</organism>
<dbReference type="PANTHER" id="PTHR32552:SF81">
    <property type="entry name" value="TONB-DEPENDENT OUTER MEMBRANE RECEPTOR"/>
    <property type="match status" value="1"/>
</dbReference>
<dbReference type="EMBL" id="JMIW01000001">
    <property type="protein sequence ID" value="KEO92069.1"/>
    <property type="molecule type" value="Genomic_DNA"/>
</dbReference>
<dbReference type="Proteomes" id="UP000027647">
    <property type="component" value="Unassembled WGS sequence"/>
</dbReference>
<dbReference type="InterPro" id="IPR036942">
    <property type="entry name" value="Beta-barrel_TonB_sf"/>
</dbReference>
<feature type="short sequence motif" description="TonB C-terminal box" evidence="14">
    <location>
        <begin position="742"/>
        <end position="759"/>
    </location>
</feature>
<feature type="short sequence motif" description="TonB box" evidence="13">
    <location>
        <begin position="39"/>
        <end position="45"/>
    </location>
</feature>
<evidence type="ECO:0000256" key="13">
    <source>
        <dbReference type="PROSITE-ProRule" id="PRU10143"/>
    </source>
</evidence>
<dbReference type="InterPro" id="IPR039426">
    <property type="entry name" value="TonB-dep_rcpt-like"/>
</dbReference>
<keyword evidence="7" id="KW-0408">Iron</keyword>
<evidence type="ECO:0000256" key="12">
    <source>
        <dbReference type="PROSITE-ProRule" id="PRU01360"/>
    </source>
</evidence>
<keyword evidence="5 12" id="KW-0812">Transmembrane</keyword>
<evidence type="ECO:0000256" key="9">
    <source>
        <dbReference type="ARBA" id="ARBA00023077"/>
    </source>
</evidence>
<evidence type="ECO:0000256" key="4">
    <source>
        <dbReference type="ARBA" id="ARBA00022496"/>
    </source>
</evidence>
<evidence type="ECO:0000256" key="15">
    <source>
        <dbReference type="RuleBase" id="RU003357"/>
    </source>
</evidence>
<dbReference type="InterPro" id="IPR012910">
    <property type="entry name" value="Plug_dom"/>
</dbReference>
<feature type="domain" description="TonB-dependent receptor plug" evidence="18">
    <location>
        <begin position="51"/>
        <end position="161"/>
    </location>
</feature>
<keyword evidence="9 13" id="KW-0798">TonB box</keyword>
<evidence type="ECO:0000256" key="5">
    <source>
        <dbReference type="ARBA" id="ARBA00022692"/>
    </source>
</evidence>
<evidence type="ECO:0000256" key="1">
    <source>
        <dbReference type="ARBA" id="ARBA00004571"/>
    </source>
</evidence>
<evidence type="ECO:0008006" key="21">
    <source>
        <dbReference type="Google" id="ProtNLM"/>
    </source>
</evidence>
<dbReference type="Gene3D" id="2.40.170.20">
    <property type="entry name" value="TonB-dependent receptor, beta-barrel domain"/>
    <property type="match status" value="1"/>
</dbReference>
<keyword evidence="6 16" id="KW-0732">Signal</keyword>
<dbReference type="InterPro" id="IPR010916">
    <property type="entry name" value="TonB_box_CS"/>
</dbReference>